<evidence type="ECO:0000256" key="1">
    <source>
        <dbReference type="SAM" id="MobiDB-lite"/>
    </source>
</evidence>
<organism evidence="3 4">
    <name type="scientific">[Torrubiella] hemipterigena</name>
    <dbReference type="NCBI Taxonomy" id="1531966"/>
    <lineage>
        <taxon>Eukaryota</taxon>
        <taxon>Fungi</taxon>
        <taxon>Dikarya</taxon>
        <taxon>Ascomycota</taxon>
        <taxon>Pezizomycotina</taxon>
        <taxon>Sordariomycetes</taxon>
        <taxon>Hypocreomycetidae</taxon>
        <taxon>Hypocreales</taxon>
        <taxon>Clavicipitaceae</taxon>
        <taxon>Clavicipitaceae incertae sedis</taxon>
        <taxon>'Torrubiella' clade</taxon>
    </lineage>
</organism>
<evidence type="ECO:0008006" key="5">
    <source>
        <dbReference type="Google" id="ProtNLM"/>
    </source>
</evidence>
<dbReference type="EMBL" id="CDHN01000001">
    <property type="protein sequence ID" value="CEJ80845.1"/>
    <property type="molecule type" value="Genomic_DNA"/>
</dbReference>
<dbReference type="PANTHER" id="PTHR36182">
    <property type="entry name" value="PROTEIN, PUTATIVE (AFU_ORTHOLOGUE AFUA_6G10930)-RELATED"/>
    <property type="match status" value="1"/>
</dbReference>
<sequence>MLSHILAVSSMAALASAHVLMTNPVPYGKASLNNSPLDANGADFPCKQRADVYDLEGASNIYAQGSTQHLAFEGSSVHGGGSCQVSVTTDLHPDKNSVWKVIKSIEGGCPAKNTKGNLGSDATMAVPFTYDFDIPEKLAAGNYTLAWTWFNKVGNREMYMNCAPVTVTGNTGVDSYWQSLPDMFIANIKMDAKDTADEMCSVPPNVDVKFPNPGKFVDQFNGVTAKFWSPSKAVCTQGPAALRGPKELFADDGHHAAVATAAPQLDDSTQGSDAVFATDAPAAPTAESDMEMNSVNDAAGTPTSTPTPTPISGDSPAAGFPAAQKCTDEGQWNCVDGLSFQRCASGQWSVVQALATGVGCTKGLSSDFPVFPLASKPGAMRRARLERQ</sequence>
<dbReference type="PANTHER" id="PTHR36182:SF2">
    <property type="entry name" value="LYTIC POLYSACCHARIDE MONOOXYGENASE"/>
    <property type="match status" value="1"/>
</dbReference>
<protein>
    <recommendedName>
        <fullName evidence="5">Chitin-binding type-4 domain-containing protein</fullName>
    </recommendedName>
</protein>
<evidence type="ECO:0000256" key="2">
    <source>
        <dbReference type="SAM" id="SignalP"/>
    </source>
</evidence>
<keyword evidence="2" id="KW-0732">Signal</keyword>
<reference evidence="3 4" key="1">
    <citation type="journal article" date="2015" name="Genome Announc.">
        <title>Draft Genome Sequence and Gene Annotation of the Entomopathogenic Fungus Verticillium hemipterigenum.</title>
        <authorList>
            <person name="Horn F."/>
            <person name="Habel A."/>
            <person name="Scharf D.H."/>
            <person name="Dworschak J."/>
            <person name="Brakhage A.A."/>
            <person name="Guthke R."/>
            <person name="Hertweck C."/>
            <person name="Linde J."/>
        </authorList>
    </citation>
    <scope>NUCLEOTIDE SEQUENCE [LARGE SCALE GENOMIC DNA]</scope>
</reference>
<dbReference type="STRING" id="1531966.A0A0A1T427"/>
<evidence type="ECO:0000313" key="3">
    <source>
        <dbReference type="EMBL" id="CEJ80845.1"/>
    </source>
</evidence>
<name>A0A0A1T427_9HYPO</name>
<accession>A0A0A1T427</accession>
<dbReference type="AlphaFoldDB" id="A0A0A1T427"/>
<proteinExistence type="predicted"/>
<gene>
    <name evidence="3" type="ORF">VHEMI01005</name>
</gene>
<feature type="region of interest" description="Disordered" evidence="1">
    <location>
        <begin position="284"/>
        <end position="309"/>
    </location>
</feature>
<feature type="chain" id="PRO_5001979344" description="Chitin-binding type-4 domain-containing protein" evidence="2">
    <location>
        <begin position="18"/>
        <end position="388"/>
    </location>
</feature>
<dbReference type="HOGENOM" id="CLU_032571_1_0_1"/>
<feature type="signal peptide" evidence="2">
    <location>
        <begin position="1"/>
        <end position="17"/>
    </location>
</feature>
<evidence type="ECO:0000313" key="4">
    <source>
        <dbReference type="Proteomes" id="UP000039046"/>
    </source>
</evidence>
<dbReference type="Gene3D" id="2.70.50.70">
    <property type="match status" value="1"/>
</dbReference>
<keyword evidence="4" id="KW-1185">Reference proteome</keyword>
<dbReference type="Proteomes" id="UP000039046">
    <property type="component" value="Unassembled WGS sequence"/>
</dbReference>